<evidence type="ECO:0000256" key="6">
    <source>
        <dbReference type="ARBA" id="ARBA00023125"/>
    </source>
</evidence>
<dbReference type="GO" id="GO:0003697">
    <property type="term" value="F:single-stranded DNA binding"/>
    <property type="evidence" value="ECO:0007669"/>
    <property type="project" value="InterPro"/>
</dbReference>
<evidence type="ECO:0000256" key="5">
    <source>
        <dbReference type="ARBA" id="ARBA00023124"/>
    </source>
</evidence>
<protein>
    <recommendedName>
        <fullName evidence="8">Abasic site processing protein</fullName>
        <ecNumber evidence="8">3.4.-.-</ecNumber>
    </recommendedName>
</protein>
<keyword evidence="2 8" id="KW-0645">Protease</keyword>
<evidence type="ECO:0000313" key="10">
    <source>
        <dbReference type="Proteomes" id="UP000192342"/>
    </source>
</evidence>
<comment type="caution">
    <text evidence="9">The sequence shown here is derived from an EMBL/GenBank/DDBJ whole genome shotgun (WGS) entry which is preliminary data.</text>
</comment>
<sequence length="318" mass="36378">MCFSAQVSADLSELQEHFEAQIDYQVFADILEQRLTNSAIKIPKALEANFMEPSTGIEEHIASLIQQHRKAETSRLEAVLFKQTKRRADAERKLQIKETKTARESLRIATKKIKWAKGKLADLVRNTLEPKDSRIFPFQYAAVVVRENGQNWIRPMRYHCRPAGKPASYDRRYDGLYNARRDNLTGFWKGQFGHSHGLIRITAFYENVARHDFENRDLKPGEKPENMVLAFHSEVEAMTVACLWSRWEKPDQPSLTSFAAITDEPPPEVAATGHDRCVIVLTEQAAGDWLEPGQATLEDLDAVLNDRPSLYYRHKIAA</sequence>
<dbReference type="SUPFAM" id="SSF143081">
    <property type="entry name" value="BB1717-like"/>
    <property type="match status" value="1"/>
</dbReference>
<dbReference type="PANTHER" id="PTHR13604:SF0">
    <property type="entry name" value="ABASIC SITE PROCESSING PROTEIN HMCES"/>
    <property type="match status" value="1"/>
</dbReference>
<dbReference type="Proteomes" id="UP000192342">
    <property type="component" value="Unassembled WGS sequence"/>
</dbReference>
<reference evidence="9 10" key="1">
    <citation type="submission" date="2013-04" db="EMBL/GenBank/DDBJ databases">
        <title>Oceanococcus atlanticus 22II-S10r2 Genome Sequencing.</title>
        <authorList>
            <person name="Lai Q."/>
            <person name="Li G."/>
            <person name="Shao Z."/>
        </authorList>
    </citation>
    <scope>NUCLEOTIDE SEQUENCE [LARGE SCALE GENOMIC DNA]</scope>
    <source>
        <strain evidence="9 10">22II-S10r2</strain>
    </source>
</reference>
<dbReference type="GO" id="GO:0006508">
    <property type="term" value="P:proteolysis"/>
    <property type="evidence" value="ECO:0007669"/>
    <property type="project" value="UniProtKB-KW"/>
</dbReference>
<dbReference type="GO" id="GO:0106300">
    <property type="term" value="P:protein-DNA covalent cross-linking repair"/>
    <property type="evidence" value="ECO:0007669"/>
    <property type="project" value="InterPro"/>
</dbReference>
<dbReference type="GO" id="GO:0016829">
    <property type="term" value="F:lyase activity"/>
    <property type="evidence" value="ECO:0007669"/>
    <property type="project" value="UniProtKB-KW"/>
</dbReference>
<keyword evidence="5" id="KW-0190">Covalent protein-DNA linkage</keyword>
<proteinExistence type="inferred from homology"/>
<dbReference type="Gene3D" id="3.90.1680.10">
    <property type="entry name" value="SOS response associated peptidase-like"/>
    <property type="match status" value="1"/>
</dbReference>
<gene>
    <name evidence="9" type="ORF">ATO7_02840</name>
</gene>
<dbReference type="PANTHER" id="PTHR13604">
    <property type="entry name" value="DC12-RELATED"/>
    <property type="match status" value="1"/>
</dbReference>
<dbReference type="InterPro" id="IPR036590">
    <property type="entry name" value="SRAP-like"/>
</dbReference>
<dbReference type="STRING" id="1317117.ATO7_02840"/>
<keyword evidence="3" id="KW-0227">DNA damage</keyword>
<dbReference type="EC" id="3.4.-.-" evidence="8"/>
<keyword evidence="6" id="KW-0238">DNA-binding</keyword>
<accession>A0A1Y1SGJ4</accession>
<organism evidence="9 10">
    <name type="scientific">Oceanococcus atlanticus</name>
    <dbReference type="NCBI Taxonomy" id="1317117"/>
    <lineage>
        <taxon>Bacteria</taxon>
        <taxon>Pseudomonadati</taxon>
        <taxon>Pseudomonadota</taxon>
        <taxon>Gammaproteobacteria</taxon>
        <taxon>Chromatiales</taxon>
        <taxon>Oceanococcaceae</taxon>
        <taxon>Oceanococcus</taxon>
    </lineage>
</organism>
<dbReference type="EMBL" id="AQQV01000001">
    <property type="protein sequence ID" value="ORE88777.1"/>
    <property type="molecule type" value="Genomic_DNA"/>
</dbReference>
<dbReference type="GO" id="GO:0008233">
    <property type="term" value="F:peptidase activity"/>
    <property type="evidence" value="ECO:0007669"/>
    <property type="project" value="UniProtKB-KW"/>
</dbReference>
<dbReference type="InterPro" id="IPR003738">
    <property type="entry name" value="SRAP"/>
</dbReference>
<keyword evidence="4 8" id="KW-0378">Hydrolase</keyword>
<evidence type="ECO:0000313" key="9">
    <source>
        <dbReference type="EMBL" id="ORE88777.1"/>
    </source>
</evidence>
<evidence type="ECO:0000256" key="3">
    <source>
        <dbReference type="ARBA" id="ARBA00022763"/>
    </source>
</evidence>
<dbReference type="Pfam" id="PF02586">
    <property type="entry name" value="SRAP"/>
    <property type="match status" value="1"/>
</dbReference>
<dbReference type="OrthoDB" id="6192129at2"/>
<dbReference type="RefSeq" id="WP_083559394.1">
    <property type="nucleotide sequence ID" value="NZ_AQQV01000001.1"/>
</dbReference>
<comment type="similarity">
    <text evidence="1 8">Belongs to the SOS response-associated peptidase family.</text>
</comment>
<evidence type="ECO:0000256" key="8">
    <source>
        <dbReference type="RuleBase" id="RU364100"/>
    </source>
</evidence>
<evidence type="ECO:0000256" key="1">
    <source>
        <dbReference type="ARBA" id="ARBA00008136"/>
    </source>
</evidence>
<evidence type="ECO:0000256" key="4">
    <source>
        <dbReference type="ARBA" id="ARBA00022801"/>
    </source>
</evidence>
<evidence type="ECO:0000256" key="2">
    <source>
        <dbReference type="ARBA" id="ARBA00022670"/>
    </source>
</evidence>
<dbReference type="AlphaFoldDB" id="A0A1Y1SGJ4"/>
<evidence type="ECO:0000256" key="7">
    <source>
        <dbReference type="ARBA" id="ARBA00023239"/>
    </source>
</evidence>
<keyword evidence="10" id="KW-1185">Reference proteome</keyword>
<keyword evidence="7" id="KW-0456">Lyase</keyword>
<name>A0A1Y1SGJ4_9GAMM</name>